<keyword evidence="1" id="KW-0175">Coiled coil</keyword>
<name>A0AAV2T592_CALDB</name>
<organism evidence="3 4">
    <name type="scientific">Calicophoron daubneyi</name>
    <name type="common">Rumen fluke</name>
    <name type="synonym">Paramphistomum daubneyi</name>
    <dbReference type="NCBI Taxonomy" id="300641"/>
    <lineage>
        <taxon>Eukaryota</taxon>
        <taxon>Metazoa</taxon>
        <taxon>Spiralia</taxon>
        <taxon>Lophotrochozoa</taxon>
        <taxon>Platyhelminthes</taxon>
        <taxon>Trematoda</taxon>
        <taxon>Digenea</taxon>
        <taxon>Plagiorchiida</taxon>
        <taxon>Pronocephalata</taxon>
        <taxon>Paramphistomoidea</taxon>
        <taxon>Paramphistomidae</taxon>
        <taxon>Calicophoron</taxon>
    </lineage>
</organism>
<feature type="compositionally biased region" description="Low complexity" evidence="2">
    <location>
        <begin position="223"/>
        <end position="244"/>
    </location>
</feature>
<protein>
    <recommendedName>
        <fullName evidence="5">Protein phosphatase 1 regulatory subunit 35 C-terminal domain-containing protein</fullName>
    </recommendedName>
</protein>
<evidence type="ECO:0000313" key="3">
    <source>
        <dbReference type="EMBL" id="CAL5132081.1"/>
    </source>
</evidence>
<evidence type="ECO:0000313" key="4">
    <source>
        <dbReference type="Proteomes" id="UP001497525"/>
    </source>
</evidence>
<gene>
    <name evidence="3" type="ORF">CDAUBV1_LOCUS4595</name>
</gene>
<evidence type="ECO:0000256" key="2">
    <source>
        <dbReference type="SAM" id="MobiDB-lite"/>
    </source>
</evidence>
<evidence type="ECO:0008006" key="5">
    <source>
        <dbReference type="Google" id="ProtNLM"/>
    </source>
</evidence>
<dbReference type="AlphaFoldDB" id="A0AAV2T592"/>
<sequence length="447" mass="49276">MTCLGSSVIDSSLVSDVSDIGELGTFTLEHYGTPTEFKEGSQLTEPFSPLISELSSPALPQVRFSPRSSASPRGRSLSQTNGSACSQEFTYWNSDDGTDLTSVTYVIGSQNKNTMGNQSSGSMVDRLCPIRVTRLTNGGVPDDKLYTSDPYSNDTSLWVDSVGSQHASTELGSRDRNAAFRGNAKLNTCLRTADHMPRPPLRRNLFSIPVPSSITKSDEDNHSTSCSPRTRPHSTSSTESLSLSSVCDSSSGETIWPTVQPQVAEPGMDTVDLSKPQIHSAYALAKDIHILKDRIEKESHSGPSKEIRQKACELVDQACGVSNTNNDAQGFIPNPGLTVNIPENVYTFTNLVDLSVDQSEIYRQERQRIMKQRRDMALLNKRAAKAKQELPPADPMEFFDPNRHIFQSINLHHRGLPSFLPRLKRASDSLATIFHDRLVSDFCRLHT</sequence>
<reference evidence="3" key="1">
    <citation type="submission" date="2024-06" db="EMBL/GenBank/DDBJ databases">
        <authorList>
            <person name="Liu X."/>
            <person name="Lenzi L."/>
            <person name="Haldenby T S."/>
            <person name="Uol C."/>
        </authorList>
    </citation>
    <scope>NUCLEOTIDE SEQUENCE</scope>
</reference>
<feature type="compositionally biased region" description="Low complexity" evidence="2">
    <location>
        <begin position="63"/>
        <end position="78"/>
    </location>
</feature>
<evidence type="ECO:0000256" key="1">
    <source>
        <dbReference type="SAM" id="Coils"/>
    </source>
</evidence>
<dbReference type="EMBL" id="CAXLJL010000112">
    <property type="protein sequence ID" value="CAL5132081.1"/>
    <property type="molecule type" value="Genomic_DNA"/>
</dbReference>
<proteinExistence type="predicted"/>
<feature type="coiled-coil region" evidence="1">
    <location>
        <begin position="362"/>
        <end position="389"/>
    </location>
</feature>
<feature type="region of interest" description="Disordered" evidence="2">
    <location>
        <begin position="61"/>
        <end position="82"/>
    </location>
</feature>
<feature type="region of interest" description="Disordered" evidence="2">
    <location>
        <begin position="211"/>
        <end position="244"/>
    </location>
</feature>
<dbReference type="Proteomes" id="UP001497525">
    <property type="component" value="Unassembled WGS sequence"/>
</dbReference>
<accession>A0AAV2T592</accession>
<comment type="caution">
    <text evidence="3">The sequence shown here is derived from an EMBL/GenBank/DDBJ whole genome shotgun (WGS) entry which is preliminary data.</text>
</comment>